<comment type="caution">
    <text evidence="2">The sequence shown here is derived from an EMBL/GenBank/DDBJ whole genome shotgun (WGS) entry which is preliminary data.</text>
</comment>
<protein>
    <submittedName>
        <fullName evidence="2">Uncharacterized protein</fullName>
    </submittedName>
</protein>
<dbReference type="Proteomes" id="UP001239085">
    <property type="component" value="Unassembled WGS sequence"/>
</dbReference>
<keyword evidence="1" id="KW-0472">Membrane</keyword>
<keyword evidence="1" id="KW-1133">Transmembrane helix</keyword>
<evidence type="ECO:0000256" key="1">
    <source>
        <dbReference type="SAM" id="Phobius"/>
    </source>
</evidence>
<dbReference type="EMBL" id="JAUSXK010000001">
    <property type="protein sequence ID" value="MDQ0643137.1"/>
    <property type="molecule type" value="Genomic_DNA"/>
</dbReference>
<reference evidence="2 3" key="1">
    <citation type="submission" date="2023-07" db="EMBL/GenBank/DDBJ databases">
        <title>Comparative genomics of wheat-associated soil bacteria to identify genetic determinants of phenazine resistance.</title>
        <authorList>
            <person name="Mouncey N."/>
        </authorList>
    </citation>
    <scope>NUCLEOTIDE SEQUENCE [LARGE SCALE GENOMIC DNA]</scope>
    <source>
        <strain evidence="2 3">W2I7</strain>
    </source>
</reference>
<keyword evidence="1" id="KW-0812">Transmembrane</keyword>
<gene>
    <name evidence="2" type="ORF">QFZ46_001297</name>
</gene>
<accession>A0ABU0P858</accession>
<proteinExistence type="predicted"/>
<feature type="transmembrane region" description="Helical" evidence="1">
    <location>
        <begin position="105"/>
        <end position="122"/>
    </location>
</feature>
<sequence>MVTFALIAAAVLIALLGVAHSILGEKHIIRWLLAHDLPRLLGGVSFTAGTIRFAWHLTTVLFLGLAGVLLVVTLGASASAVLMVVGSTFVLCAVLPIWFTRGRHISWVILLVAGGLCFWGAVTI</sequence>
<name>A0ABU0P858_9MICO</name>
<keyword evidence="3" id="KW-1185">Reference proteome</keyword>
<dbReference type="RefSeq" id="WP_307359616.1">
    <property type="nucleotide sequence ID" value="NZ_JAUSXK010000001.1"/>
</dbReference>
<feature type="transmembrane region" description="Helical" evidence="1">
    <location>
        <begin position="53"/>
        <end position="73"/>
    </location>
</feature>
<evidence type="ECO:0000313" key="3">
    <source>
        <dbReference type="Proteomes" id="UP001239085"/>
    </source>
</evidence>
<organism evidence="2 3">
    <name type="scientific">Microbacterium murale</name>
    <dbReference type="NCBI Taxonomy" id="1081040"/>
    <lineage>
        <taxon>Bacteria</taxon>
        <taxon>Bacillati</taxon>
        <taxon>Actinomycetota</taxon>
        <taxon>Actinomycetes</taxon>
        <taxon>Micrococcales</taxon>
        <taxon>Microbacteriaceae</taxon>
        <taxon>Microbacterium</taxon>
    </lineage>
</organism>
<evidence type="ECO:0000313" key="2">
    <source>
        <dbReference type="EMBL" id="MDQ0643137.1"/>
    </source>
</evidence>
<feature type="transmembrane region" description="Helical" evidence="1">
    <location>
        <begin position="80"/>
        <end position="99"/>
    </location>
</feature>